<dbReference type="AlphaFoldDB" id="Q23M86"/>
<protein>
    <submittedName>
        <fullName evidence="1">Uncharacterized protein</fullName>
    </submittedName>
</protein>
<dbReference type="EMBL" id="GG662662">
    <property type="protein sequence ID" value="EAR97627.1"/>
    <property type="molecule type" value="Genomic_DNA"/>
</dbReference>
<dbReference type="GeneID" id="7838561"/>
<sequence length="206" mass="22918">MGNSTVFSMNLEGMQVRTVRDCTHLKVKEIKVMARPVDIPVVKYLGAEHMFLVLELENGVLIINHISDGDGGKGAKVVFEKLPESEVDEKHTTVLEVRLKSSPATLQDMISYAKQYQEDHPTYKILSKNCQFYCVEMLKKLHIEDHLIIIVSNYSDDNMQTTALKGGLGLAVALAGIGLAAQGLSSNDEKKKKDEFEDLLAQLDQI</sequence>
<dbReference type="HOGENOM" id="CLU_1334256_0_0_1"/>
<dbReference type="KEGG" id="tet:TTHERM_01087800"/>
<accession>Q23M86</accession>
<proteinExistence type="predicted"/>
<name>Q23M86_TETTS</name>
<gene>
    <name evidence="1" type="ORF">TTHERM_01087800</name>
</gene>
<organism evidence="1 2">
    <name type="scientific">Tetrahymena thermophila (strain SB210)</name>
    <dbReference type="NCBI Taxonomy" id="312017"/>
    <lineage>
        <taxon>Eukaryota</taxon>
        <taxon>Sar</taxon>
        <taxon>Alveolata</taxon>
        <taxon>Ciliophora</taxon>
        <taxon>Intramacronucleata</taxon>
        <taxon>Oligohymenophorea</taxon>
        <taxon>Hymenostomatida</taxon>
        <taxon>Tetrahymenina</taxon>
        <taxon>Tetrahymenidae</taxon>
        <taxon>Tetrahymena</taxon>
    </lineage>
</organism>
<dbReference type="InParanoid" id="Q23M86"/>
<evidence type="ECO:0000313" key="2">
    <source>
        <dbReference type="Proteomes" id="UP000009168"/>
    </source>
</evidence>
<dbReference type="RefSeq" id="XP_001017872.1">
    <property type="nucleotide sequence ID" value="XM_001017872.1"/>
</dbReference>
<evidence type="ECO:0000313" key="1">
    <source>
        <dbReference type="EMBL" id="EAR97627.1"/>
    </source>
</evidence>
<reference evidence="2" key="1">
    <citation type="journal article" date="2006" name="PLoS Biol.">
        <title>Macronuclear genome sequence of the ciliate Tetrahymena thermophila, a model eukaryote.</title>
        <authorList>
            <person name="Eisen J.A."/>
            <person name="Coyne R.S."/>
            <person name="Wu M."/>
            <person name="Wu D."/>
            <person name="Thiagarajan M."/>
            <person name="Wortman J.R."/>
            <person name="Badger J.H."/>
            <person name="Ren Q."/>
            <person name="Amedeo P."/>
            <person name="Jones K.M."/>
            <person name="Tallon L.J."/>
            <person name="Delcher A.L."/>
            <person name="Salzberg S.L."/>
            <person name="Silva J.C."/>
            <person name="Haas B.J."/>
            <person name="Majoros W.H."/>
            <person name="Farzad M."/>
            <person name="Carlton J.M."/>
            <person name="Smith R.K. Jr."/>
            <person name="Garg J."/>
            <person name="Pearlman R.E."/>
            <person name="Karrer K.M."/>
            <person name="Sun L."/>
            <person name="Manning G."/>
            <person name="Elde N.C."/>
            <person name="Turkewitz A.P."/>
            <person name="Asai D.J."/>
            <person name="Wilkes D.E."/>
            <person name="Wang Y."/>
            <person name="Cai H."/>
            <person name="Collins K."/>
            <person name="Stewart B.A."/>
            <person name="Lee S.R."/>
            <person name="Wilamowska K."/>
            <person name="Weinberg Z."/>
            <person name="Ruzzo W.L."/>
            <person name="Wloga D."/>
            <person name="Gaertig J."/>
            <person name="Frankel J."/>
            <person name="Tsao C.-C."/>
            <person name="Gorovsky M.A."/>
            <person name="Keeling P.J."/>
            <person name="Waller R.F."/>
            <person name="Patron N.J."/>
            <person name="Cherry J.M."/>
            <person name="Stover N.A."/>
            <person name="Krieger C.J."/>
            <person name="del Toro C."/>
            <person name="Ryder H.F."/>
            <person name="Williamson S.C."/>
            <person name="Barbeau R.A."/>
            <person name="Hamilton E.P."/>
            <person name="Orias E."/>
        </authorList>
    </citation>
    <scope>NUCLEOTIDE SEQUENCE [LARGE SCALE GENOMIC DNA]</scope>
    <source>
        <strain evidence="2">SB210</strain>
    </source>
</reference>
<keyword evidence="2" id="KW-1185">Reference proteome</keyword>
<dbReference type="Proteomes" id="UP000009168">
    <property type="component" value="Unassembled WGS sequence"/>
</dbReference>